<reference evidence="1 2" key="1">
    <citation type="submission" date="2018-01" db="EMBL/GenBank/DDBJ databases">
        <title>Whole genome sequencing of Histamine producing bacteria.</title>
        <authorList>
            <person name="Butler K."/>
        </authorList>
    </citation>
    <scope>NUCLEOTIDE SEQUENCE [LARGE SCALE GENOMIC DNA]</scope>
    <source>
        <strain evidence="1 2">FS-7.2</strain>
    </source>
</reference>
<evidence type="ECO:0000313" key="2">
    <source>
        <dbReference type="Proteomes" id="UP000241426"/>
    </source>
</evidence>
<evidence type="ECO:0000313" key="1">
    <source>
        <dbReference type="EMBL" id="PSV00311.1"/>
    </source>
</evidence>
<organism evidence="1 2">
    <name type="scientific">Photobacterium kishitanii</name>
    <dbReference type="NCBI Taxonomy" id="318456"/>
    <lineage>
        <taxon>Bacteria</taxon>
        <taxon>Pseudomonadati</taxon>
        <taxon>Pseudomonadota</taxon>
        <taxon>Gammaproteobacteria</taxon>
        <taxon>Vibrionales</taxon>
        <taxon>Vibrionaceae</taxon>
        <taxon>Photobacterium</taxon>
    </lineage>
</organism>
<dbReference type="RefSeq" id="WP_107288941.1">
    <property type="nucleotide sequence ID" value="NZ_PYNF01000003.1"/>
</dbReference>
<comment type="caution">
    <text evidence="1">The sequence shown here is derived from an EMBL/GenBank/DDBJ whole genome shotgun (WGS) entry which is preliminary data.</text>
</comment>
<accession>A0A2T3KKU1</accession>
<proteinExistence type="predicted"/>
<dbReference type="AlphaFoldDB" id="A0A2T3KKU1"/>
<sequence length="142" mass="16012">MTYTGTIHHINRPEINRHENPSLFASCVEMEVGKIESLNKGDQVNFSNGELVGFVGETLAEFGLPFPEKGCIDIIKSTKPTLIVHKRPTQFGKVEGRRVHRAYSSRKMIDINGHYAEQVLIEYLGSPAWINVCHDEVITHQP</sequence>
<gene>
    <name evidence="1" type="ORF">C9J27_04085</name>
</gene>
<protein>
    <submittedName>
        <fullName evidence="1">Uncharacterized protein</fullName>
    </submittedName>
</protein>
<dbReference type="EMBL" id="PYNF01000003">
    <property type="protein sequence ID" value="PSV00311.1"/>
    <property type="molecule type" value="Genomic_DNA"/>
</dbReference>
<name>A0A2T3KKU1_9GAMM</name>
<dbReference type="Proteomes" id="UP000241426">
    <property type="component" value="Unassembled WGS sequence"/>
</dbReference>